<reference evidence="5 6" key="1">
    <citation type="submission" date="2023-12" db="EMBL/GenBank/DDBJ databases">
        <title>Baltic Sea Cyanobacteria.</title>
        <authorList>
            <person name="Delbaje E."/>
            <person name="Fewer D.P."/>
            <person name="Shishido T.K."/>
        </authorList>
    </citation>
    <scope>NUCLEOTIDE SEQUENCE [LARGE SCALE GENOMIC DNA]</scope>
    <source>
        <strain evidence="5 6">UHCC 0060</strain>
    </source>
</reference>
<accession>A0ABU5UVI5</accession>
<dbReference type="PANTHER" id="PTHR32309">
    <property type="entry name" value="TYROSINE-PROTEIN KINASE"/>
    <property type="match status" value="1"/>
</dbReference>
<keyword evidence="3" id="KW-0175">Coiled coil</keyword>
<dbReference type="Pfam" id="PF10609">
    <property type="entry name" value="ParA"/>
    <property type="match status" value="1"/>
</dbReference>
<dbReference type="InterPro" id="IPR005702">
    <property type="entry name" value="Wzc-like_C"/>
</dbReference>
<protein>
    <submittedName>
        <fullName evidence="5">Polysaccharide biosynthesis tyrosine autokinase</fullName>
    </submittedName>
</protein>
<keyword evidence="4" id="KW-0472">Membrane</keyword>
<feature type="coiled-coil region" evidence="3">
    <location>
        <begin position="338"/>
        <end position="382"/>
    </location>
</feature>
<dbReference type="InterPro" id="IPR050445">
    <property type="entry name" value="Bact_polysacc_biosynth/exp"/>
</dbReference>
<evidence type="ECO:0000256" key="1">
    <source>
        <dbReference type="ARBA" id="ARBA00022741"/>
    </source>
</evidence>
<feature type="coiled-coil region" evidence="3">
    <location>
        <begin position="244"/>
        <end position="304"/>
    </location>
</feature>
<keyword evidence="1" id="KW-0547">Nucleotide-binding</keyword>
<evidence type="ECO:0000313" key="5">
    <source>
        <dbReference type="EMBL" id="MEA5610306.1"/>
    </source>
</evidence>
<dbReference type="EMBL" id="JAYGHK010000088">
    <property type="protein sequence ID" value="MEA5610306.1"/>
    <property type="molecule type" value="Genomic_DNA"/>
</dbReference>
<dbReference type="Proteomes" id="UP001303285">
    <property type="component" value="Unassembled WGS sequence"/>
</dbReference>
<keyword evidence="2" id="KW-0067">ATP-binding</keyword>
<keyword evidence="6" id="KW-1185">Reference proteome</keyword>
<keyword evidence="4" id="KW-0812">Transmembrane</keyword>
<dbReference type="CDD" id="cd05387">
    <property type="entry name" value="BY-kinase"/>
    <property type="match status" value="1"/>
</dbReference>
<dbReference type="PANTHER" id="PTHR32309:SF13">
    <property type="entry name" value="FERRIC ENTEROBACTIN TRANSPORT PROTEIN FEPE"/>
    <property type="match status" value="1"/>
</dbReference>
<evidence type="ECO:0000256" key="3">
    <source>
        <dbReference type="SAM" id="Coils"/>
    </source>
</evidence>
<name>A0ABU5UVI5_NODSP</name>
<feature type="transmembrane region" description="Helical" evidence="4">
    <location>
        <begin position="50"/>
        <end position="70"/>
    </location>
</feature>
<dbReference type="Gene3D" id="3.40.50.300">
    <property type="entry name" value="P-loop containing nucleotide triphosphate hydrolases"/>
    <property type="match status" value="1"/>
</dbReference>
<keyword evidence="4" id="KW-1133">Transmembrane helix</keyword>
<organism evidence="5 6">
    <name type="scientific">Nodularia spumigena UHCC 0060</name>
    <dbReference type="NCBI Taxonomy" id="3110300"/>
    <lineage>
        <taxon>Bacteria</taxon>
        <taxon>Bacillati</taxon>
        <taxon>Cyanobacteriota</taxon>
        <taxon>Cyanophyceae</taxon>
        <taxon>Nostocales</taxon>
        <taxon>Nodulariaceae</taxon>
        <taxon>Nodularia</taxon>
    </lineage>
</organism>
<sequence>MKNQAHNSSNSENFSNSITPFFQHQNILANEQQDEGWNYQEFLGLLQRRVVVIVGVATTVMAGVAINFILNPKPAEYESSFQMLIEPVANDNKVIDVLQEFRPLQSFNQSSLDYESQILVLKSPELIENSIKELQVTYPYINYNNLIKSFKIARLGTTKVIEVRYRSLDPVESKAVLDKISNDYVQYSKEKEQTRLGKGLQYINKEIPIVEKRVDKVQKELEIFQTKYNFIDPASFASQIAGQKVNVIQQQQELEIKVAQARANYASLQSEEGMKALLDSYPVYQELNTELRQLDIEIASASTVLQDENPKIITLKETRDSLIPLIQQESERYIRTKRTEAASLLQSLEINKQELEKNQQILEQQTRQLPNLFRQYAEIKRNLELANVSLNSFLSSRENLQIQNSQTQLGWQLIQRPNEPTNPVVSSNIIRDIIAGLAASIFLAMGAALIMEKLDYTYHDAWILKERVQLPLLGNIPLYKQLETGQSQTIKPQDTIMAFSDSLPETINDVTSVARPGHNNYSTNFAEAIRVLYTNIQLLNSDSQIRSITVSSVMAGEGKSTIAFNLAQIAASIGKRVLLVDGDMRRPTIHTLSNLKNLWGLSSLITSNLPFEKVVKQLPEMDKLSIITSGPLPPDCTKLLSSEKMKQLMREFYNEFDLVIYDTPPASGLADATLIGSQTDGLLIVARIDKTDRSVFERAVADLKLAPINILGIVANGQKGNFRNYYYYHNTLAKLRG</sequence>
<dbReference type="InterPro" id="IPR033756">
    <property type="entry name" value="YlxH/NBP35"/>
</dbReference>
<dbReference type="NCBIfam" id="TIGR01007">
    <property type="entry name" value="eps_fam"/>
    <property type="match status" value="1"/>
</dbReference>
<comment type="caution">
    <text evidence="5">The sequence shown here is derived from an EMBL/GenBank/DDBJ whole genome shotgun (WGS) entry which is preliminary data.</text>
</comment>
<gene>
    <name evidence="5" type="ORF">VB695_19905</name>
</gene>
<dbReference type="SUPFAM" id="SSF52540">
    <property type="entry name" value="P-loop containing nucleoside triphosphate hydrolases"/>
    <property type="match status" value="1"/>
</dbReference>
<proteinExistence type="predicted"/>
<dbReference type="InterPro" id="IPR027417">
    <property type="entry name" value="P-loop_NTPase"/>
</dbReference>
<evidence type="ECO:0000313" key="6">
    <source>
        <dbReference type="Proteomes" id="UP001303285"/>
    </source>
</evidence>
<evidence type="ECO:0000256" key="4">
    <source>
        <dbReference type="SAM" id="Phobius"/>
    </source>
</evidence>
<evidence type="ECO:0000256" key="2">
    <source>
        <dbReference type="ARBA" id="ARBA00022840"/>
    </source>
</evidence>